<dbReference type="EMBL" id="BAABAT010000032">
    <property type="protein sequence ID" value="GAA4258749.1"/>
    <property type="molecule type" value="Genomic_DNA"/>
</dbReference>
<feature type="transmembrane region" description="Helical" evidence="1">
    <location>
        <begin position="113"/>
        <end position="132"/>
    </location>
</feature>
<accession>A0ABP8DLU8</accession>
<keyword evidence="3" id="KW-1185">Reference proteome</keyword>
<dbReference type="RefSeq" id="WP_345135703.1">
    <property type="nucleotide sequence ID" value="NZ_BAABAT010000032.1"/>
</dbReference>
<keyword evidence="1" id="KW-0472">Membrane</keyword>
<keyword evidence="1" id="KW-0812">Transmembrane</keyword>
<proteinExistence type="predicted"/>
<name>A0ABP8DLU8_9ACTN</name>
<evidence type="ECO:0000313" key="2">
    <source>
        <dbReference type="EMBL" id="GAA4258749.1"/>
    </source>
</evidence>
<protein>
    <submittedName>
        <fullName evidence="2">Uncharacterized protein</fullName>
    </submittedName>
</protein>
<evidence type="ECO:0000313" key="3">
    <source>
        <dbReference type="Proteomes" id="UP001500620"/>
    </source>
</evidence>
<reference evidence="3" key="1">
    <citation type="journal article" date="2019" name="Int. J. Syst. Evol. Microbiol.">
        <title>The Global Catalogue of Microorganisms (GCM) 10K type strain sequencing project: providing services to taxonomists for standard genome sequencing and annotation.</title>
        <authorList>
            <consortium name="The Broad Institute Genomics Platform"/>
            <consortium name="The Broad Institute Genome Sequencing Center for Infectious Disease"/>
            <person name="Wu L."/>
            <person name="Ma J."/>
        </authorList>
    </citation>
    <scope>NUCLEOTIDE SEQUENCE [LARGE SCALE GENOMIC DNA]</scope>
    <source>
        <strain evidence="3">JCM 17441</strain>
    </source>
</reference>
<feature type="transmembrane region" description="Helical" evidence="1">
    <location>
        <begin position="45"/>
        <end position="69"/>
    </location>
</feature>
<gene>
    <name evidence="2" type="ORF">GCM10022255_080620</name>
</gene>
<dbReference type="Proteomes" id="UP001500620">
    <property type="component" value="Unassembled WGS sequence"/>
</dbReference>
<sequence length="310" mass="32078">MRERGSRWAALAAQLGAVWAVGTVAPLLALHAVMVAAFGGGSGPAAIALLVSAVALCAALYAVIAHTRAASALGATAGSRVLWSVLVGAGGSFGWIAGWAFTDAASLGMSGNLAVAAPLGGVAFALAAALLARGWPVRTAALGAVVALLFAGVAGARREPPSDLDARIQRAGLQRELAYAVAVPGYRPIGLDYGDDLGGQEFFPATDPQGAGITLYVTFSRGDVICSDTVECSPDGPGVWYVRRSYQHGYVVERGTVNVSVRAAPTVDKALLRRTTLAARPATDDELLRALPPARTRDNMDRFRDWLRGL</sequence>
<feature type="transmembrane region" description="Helical" evidence="1">
    <location>
        <begin position="81"/>
        <end position="101"/>
    </location>
</feature>
<keyword evidence="1" id="KW-1133">Transmembrane helix</keyword>
<comment type="caution">
    <text evidence="2">The sequence shown here is derived from an EMBL/GenBank/DDBJ whole genome shotgun (WGS) entry which is preliminary data.</text>
</comment>
<feature type="transmembrane region" description="Helical" evidence="1">
    <location>
        <begin position="139"/>
        <end position="156"/>
    </location>
</feature>
<organism evidence="2 3">
    <name type="scientific">Dactylosporangium darangshiense</name>
    <dbReference type="NCBI Taxonomy" id="579108"/>
    <lineage>
        <taxon>Bacteria</taxon>
        <taxon>Bacillati</taxon>
        <taxon>Actinomycetota</taxon>
        <taxon>Actinomycetes</taxon>
        <taxon>Micromonosporales</taxon>
        <taxon>Micromonosporaceae</taxon>
        <taxon>Dactylosporangium</taxon>
    </lineage>
</organism>
<evidence type="ECO:0000256" key="1">
    <source>
        <dbReference type="SAM" id="Phobius"/>
    </source>
</evidence>